<dbReference type="Proteomes" id="UP000197277">
    <property type="component" value="Unassembled WGS sequence"/>
</dbReference>
<dbReference type="AlphaFoldDB" id="A0A246FFS5"/>
<dbReference type="EMBL" id="NIRR01000079">
    <property type="protein sequence ID" value="OWP61356.1"/>
    <property type="molecule type" value="Genomic_DNA"/>
</dbReference>
<evidence type="ECO:0000313" key="2">
    <source>
        <dbReference type="EMBL" id="OWP61356.1"/>
    </source>
</evidence>
<proteinExistence type="predicted"/>
<keyword evidence="3" id="KW-1185">Reference proteome</keyword>
<evidence type="ECO:0000256" key="1">
    <source>
        <dbReference type="SAM" id="MobiDB-lite"/>
    </source>
</evidence>
<feature type="region of interest" description="Disordered" evidence="1">
    <location>
        <begin position="90"/>
        <end position="131"/>
    </location>
</feature>
<evidence type="ECO:0000313" key="3">
    <source>
        <dbReference type="Proteomes" id="UP000197277"/>
    </source>
</evidence>
<name>A0A246FFS5_9BACT</name>
<feature type="compositionally biased region" description="Basic residues" evidence="1">
    <location>
        <begin position="107"/>
        <end position="120"/>
    </location>
</feature>
<comment type="caution">
    <text evidence="2">The sequence shown here is derived from an EMBL/GenBank/DDBJ whole genome shotgun (WGS) entry which is preliminary data.</text>
</comment>
<organism evidence="2 3">
    <name type="scientific">Hymenobacter amundsenii</name>
    <dbReference type="NCBI Taxonomy" id="2006685"/>
    <lineage>
        <taxon>Bacteria</taxon>
        <taxon>Pseudomonadati</taxon>
        <taxon>Bacteroidota</taxon>
        <taxon>Cytophagia</taxon>
        <taxon>Cytophagales</taxon>
        <taxon>Hymenobacteraceae</taxon>
        <taxon>Hymenobacter</taxon>
    </lineage>
</organism>
<dbReference type="OrthoDB" id="887372at2"/>
<gene>
    <name evidence="2" type="ORF">CDA63_19860</name>
</gene>
<sequence length="131" mass="13946">MSKDKKKKHNRQEAVSDDLFSATAQSIRKFRQVTDEIAKLSTGQKLAGGLALVVAGVIYLERHRIGQAVDAVTPDRASWPRLLTNNDAPAAAEEVAGEASDAALPAHKSRKPAKSGKGRRPATGASDFAVE</sequence>
<reference evidence="2 3" key="1">
    <citation type="submission" date="2017-06" db="EMBL/GenBank/DDBJ databases">
        <title>Hymenobacter amundsenii sp. nov. isolated from regoliths in Antarctica.</title>
        <authorList>
            <person name="Sedlacek I."/>
            <person name="Kralova S."/>
            <person name="Pantucek R."/>
            <person name="Svec P."/>
            <person name="Holochova P."/>
            <person name="Stankova E."/>
            <person name="Vrbovska V."/>
            <person name="Busse H.-J."/>
        </authorList>
    </citation>
    <scope>NUCLEOTIDE SEQUENCE [LARGE SCALE GENOMIC DNA]</scope>
    <source>
        <strain evidence="2 3">CCM 8682</strain>
    </source>
</reference>
<protein>
    <submittedName>
        <fullName evidence="2">Uncharacterized protein</fullName>
    </submittedName>
</protein>
<accession>A0A246FFS5</accession>
<dbReference type="RefSeq" id="WP_088466194.1">
    <property type="nucleotide sequence ID" value="NZ_NIRR01000079.1"/>
</dbReference>
<feature type="compositionally biased region" description="Low complexity" evidence="1">
    <location>
        <begin position="90"/>
        <end position="103"/>
    </location>
</feature>